<dbReference type="InterPro" id="IPR035919">
    <property type="entry name" value="EAL_sf"/>
</dbReference>
<sequence>MNAMDTPILTLPGASAPPDPHSVRTLLRAGTLHMHLQPIVDAAARRVVGHEALVRTPAGCAWRTPDTLFAAARREGCTLELEHACLVAALARRHDTLGPGPGQLFVNLSAQALVHGALRVGGGPGAADPLQTAGLDLAGVVLELTEHERVHDLAAVQEALSVWRAAGAALALDDFGDGRSSLRLWSELRPEYVKIDKYFVRRVHQEGHKLKTLRALQQLADTFGSRLIAEGVEEADELMVLRDLGIPFVQGYLLGHPRTEPTPDVPAAALAVLDSREIAVLPEDRPVIHRGLTAHTLLVDAPALPADATHEDALELFHHHPELEAAALVAGGYPVGLIARRTLQELSMRRYFRDLYGRRPCLLHASADPLCVDVHTPIEQLTQVLTSPDQRYLRDGFIITEGGRYLGLGTGEQLVRRVTEARIEAARHANPLTFLPGNVPLTLHIERLLDHGEAFTACYADLNHFKAFNDHYGYWRGDEMIRLQARCLTGACDPRRDFIGHVGGDDFVLLMQSADWHARLLAAVERFNRLARDLYDPAARQAGGILAEDRHGVMRFHGLTTVSIGVVRVSPGRYRNAEQVASAAAAAKHLAKQAERGIHVVAEERETAPAGGQSAPASDAASARGFSVPAAPACGTACQ</sequence>
<dbReference type="InterPro" id="IPR050706">
    <property type="entry name" value="Cyclic-di-GMP_PDE-like"/>
</dbReference>
<dbReference type="CDD" id="cd04598">
    <property type="entry name" value="CBS_pair_GGDEF_EAL"/>
    <property type="match status" value="1"/>
</dbReference>
<dbReference type="PANTHER" id="PTHR33121:SF76">
    <property type="entry name" value="SIGNALING PROTEIN"/>
    <property type="match status" value="1"/>
</dbReference>
<evidence type="ECO:0000313" key="4">
    <source>
        <dbReference type="EMBL" id="TSE37734.1"/>
    </source>
</evidence>
<organism evidence="4 5">
    <name type="scientific">Tepidimonas fonticaldi</name>
    <dbReference type="NCBI Taxonomy" id="1101373"/>
    <lineage>
        <taxon>Bacteria</taxon>
        <taxon>Pseudomonadati</taxon>
        <taxon>Pseudomonadota</taxon>
        <taxon>Betaproteobacteria</taxon>
        <taxon>Burkholderiales</taxon>
        <taxon>Tepidimonas</taxon>
    </lineage>
</organism>
<gene>
    <name evidence="4" type="primary">bluF_2</name>
    <name evidence="4" type="ORF">Tfont_00732</name>
</gene>
<evidence type="ECO:0000259" key="2">
    <source>
        <dbReference type="PROSITE" id="PS50883"/>
    </source>
</evidence>
<dbReference type="Gene3D" id="3.30.70.270">
    <property type="match status" value="1"/>
</dbReference>
<dbReference type="Proteomes" id="UP000316388">
    <property type="component" value="Unassembled WGS sequence"/>
</dbReference>
<dbReference type="Gene3D" id="3.20.20.450">
    <property type="entry name" value="EAL domain"/>
    <property type="match status" value="1"/>
</dbReference>
<dbReference type="InterPro" id="IPR001633">
    <property type="entry name" value="EAL_dom"/>
</dbReference>
<comment type="caution">
    <text evidence="4">The sequence shown here is derived from an EMBL/GenBank/DDBJ whole genome shotgun (WGS) entry which is preliminary data.</text>
</comment>
<dbReference type="PANTHER" id="PTHR33121">
    <property type="entry name" value="CYCLIC DI-GMP PHOSPHODIESTERASE PDEF"/>
    <property type="match status" value="1"/>
</dbReference>
<dbReference type="SMART" id="SM00267">
    <property type="entry name" value="GGDEF"/>
    <property type="match status" value="1"/>
</dbReference>
<dbReference type="PROSITE" id="PS50887">
    <property type="entry name" value="GGDEF"/>
    <property type="match status" value="1"/>
</dbReference>
<evidence type="ECO:0000256" key="1">
    <source>
        <dbReference type="SAM" id="MobiDB-lite"/>
    </source>
</evidence>
<dbReference type="InterPro" id="IPR046342">
    <property type="entry name" value="CBS_dom_sf"/>
</dbReference>
<name>A0A554XPJ6_9BURK</name>
<dbReference type="SUPFAM" id="SSF54631">
    <property type="entry name" value="CBS-domain pair"/>
    <property type="match status" value="1"/>
</dbReference>
<dbReference type="Pfam" id="PF00990">
    <property type="entry name" value="GGDEF"/>
    <property type="match status" value="1"/>
</dbReference>
<dbReference type="SUPFAM" id="SSF141868">
    <property type="entry name" value="EAL domain-like"/>
    <property type="match status" value="1"/>
</dbReference>
<dbReference type="GO" id="GO:0071111">
    <property type="term" value="F:cyclic-guanylate-specific phosphodiesterase activity"/>
    <property type="evidence" value="ECO:0007669"/>
    <property type="project" value="InterPro"/>
</dbReference>
<dbReference type="InterPro" id="IPR029787">
    <property type="entry name" value="Nucleotide_cyclase"/>
</dbReference>
<dbReference type="EMBL" id="VJOO01000004">
    <property type="protein sequence ID" value="TSE37734.1"/>
    <property type="molecule type" value="Genomic_DNA"/>
</dbReference>
<reference evidence="4 5" key="1">
    <citation type="submission" date="2019-07" db="EMBL/GenBank/DDBJ databases">
        <title>Tepidimonas fonticaldi AT-A2 draft genome.</title>
        <authorList>
            <person name="Da Costa M.S."/>
            <person name="Froufe H.J.C."/>
            <person name="Egas C."/>
            <person name="Albuquerque L."/>
        </authorList>
    </citation>
    <scope>NUCLEOTIDE SEQUENCE [LARGE SCALE GENOMIC DNA]</scope>
    <source>
        <strain evidence="4 5">AT-A2</strain>
    </source>
</reference>
<dbReference type="PROSITE" id="PS50883">
    <property type="entry name" value="EAL"/>
    <property type="match status" value="1"/>
</dbReference>
<dbReference type="SUPFAM" id="SSF55073">
    <property type="entry name" value="Nucleotide cyclase"/>
    <property type="match status" value="1"/>
</dbReference>
<protein>
    <submittedName>
        <fullName evidence="4">Blue light-and temperature-regulated antirepressor BluF</fullName>
    </submittedName>
</protein>
<feature type="domain" description="EAL" evidence="2">
    <location>
        <begin position="16"/>
        <end position="271"/>
    </location>
</feature>
<feature type="region of interest" description="Disordered" evidence="1">
    <location>
        <begin position="1"/>
        <end position="20"/>
    </location>
</feature>
<dbReference type="AlphaFoldDB" id="A0A554XPJ6"/>
<evidence type="ECO:0000313" key="5">
    <source>
        <dbReference type="Proteomes" id="UP000316388"/>
    </source>
</evidence>
<dbReference type="Pfam" id="PF00563">
    <property type="entry name" value="EAL"/>
    <property type="match status" value="1"/>
</dbReference>
<dbReference type="CDD" id="cd01948">
    <property type="entry name" value="EAL"/>
    <property type="match status" value="1"/>
</dbReference>
<accession>A0A554XPJ6</accession>
<proteinExistence type="predicted"/>
<evidence type="ECO:0000259" key="3">
    <source>
        <dbReference type="PROSITE" id="PS50887"/>
    </source>
</evidence>
<feature type="domain" description="GGDEF" evidence="3">
    <location>
        <begin position="453"/>
        <end position="604"/>
    </location>
</feature>
<dbReference type="InterPro" id="IPR043128">
    <property type="entry name" value="Rev_trsase/Diguanyl_cyclase"/>
</dbReference>
<dbReference type="InterPro" id="IPR000160">
    <property type="entry name" value="GGDEF_dom"/>
</dbReference>
<dbReference type="NCBIfam" id="TIGR00254">
    <property type="entry name" value="GGDEF"/>
    <property type="match status" value="1"/>
</dbReference>
<dbReference type="SMART" id="SM00052">
    <property type="entry name" value="EAL"/>
    <property type="match status" value="1"/>
</dbReference>